<dbReference type="FunFam" id="3.30.70.330:FF:001809">
    <property type="match status" value="1"/>
</dbReference>
<dbReference type="CDD" id="cd00590">
    <property type="entry name" value="RRM_SF"/>
    <property type="match status" value="1"/>
</dbReference>
<accession>A0AAD6Q4B6</accession>
<dbReference type="InterPro" id="IPR000504">
    <property type="entry name" value="RRM_dom"/>
</dbReference>
<feature type="region of interest" description="Disordered" evidence="2">
    <location>
        <begin position="1"/>
        <end position="32"/>
    </location>
</feature>
<dbReference type="SUPFAM" id="SSF54928">
    <property type="entry name" value="RNA-binding domain, RBD"/>
    <property type="match status" value="1"/>
</dbReference>
<dbReference type="InterPro" id="IPR035979">
    <property type="entry name" value="RBD_domain_sf"/>
</dbReference>
<dbReference type="InterPro" id="IPR012677">
    <property type="entry name" value="Nucleotide-bd_a/b_plait_sf"/>
</dbReference>
<dbReference type="GO" id="GO:0003723">
    <property type="term" value="F:RNA binding"/>
    <property type="evidence" value="ECO:0007669"/>
    <property type="project" value="UniProtKB-UniRule"/>
</dbReference>
<evidence type="ECO:0000256" key="1">
    <source>
        <dbReference type="PROSITE-ProRule" id="PRU00176"/>
    </source>
</evidence>
<feature type="domain" description="RRM" evidence="3">
    <location>
        <begin position="34"/>
        <end position="111"/>
    </location>
</feature>
<dbReference type="Proteomes" id="UP001164929">
    <property type="component" value="Chromosome 12"/>
</dbReference>
<evidence type="ECO:0000256" key="2">
    <source>
        <dbReference type="SAM" id="MobiDB-lite"/>
    </source>
</evidence>
<dbReference type="InterPro" id="IPR036691">
    <property type="entry name" value="Endo/exonu/phosph_ase_sf"/>
</dbReference>
<name>A0AAD6Q4B6_9ROSI</name>
<dbReference type="Gene3D" id="3.60.10.10">
    <property type="entry name" value="Endonuclease/exonuclease/phosphatase"/>
    <property type="match status" value="1"/>
</dbReference>
<feature type="compositionally biased region" description="Basic and acidic residues" evidence="2">
    <location>
        <begin position="1"/>
        <end position="10"/>
    </location>
</feature>
<dbReference type="EMBL" id="JAQIZT010000012">
    <property type="protein sequence ID" value="KAJ6976538.1"/>
    <property type="molecule type" value="Genomic_DNA"/>
</dbReference>
<evidence type="ECO:0000259" key="3">
    <source>
        <dbReference type="PROSITE" id="PS50102"/>
    </source>
</evidence>
<dbReference type="AlphaFoldDB" id="A0AAD6Q4B6"/>
<keyword evidence="5" id="KW-1185">Reference proteome</keyword>
<dbReference type="SUPFAM" id="SSF56219">
    <property type="entry name" value="DNase I-like"/>
    <property type="match status" value="1"/>
</dbReference>
<proteinExistence type="predicted"/>
<reference evidence="4" key="1">
    <citation type="journal article" date="2023" name="Mol. Ecol. Resour.">
        <title>Chromosome-level genome assembly of a triploid poplar Populus alba 'Berolinensis'.</title>
        <authorList>
            <person name="Chen S."/>
            <person name="Yu Y."/>
            <person name="Wang X."/>
            <person name="Wang S."/>
            <person name="Zhang T."/>
            <person name="Zhou Y."/>
            <person name="He R."/>
            <person name="Meng N."/>
            <person name="Wang Y."/>
            <person name="Liu W."/>
            <person name="Liu Z."/>
            <person name="Liu J."/>
            <person name="Guo Q."/>
            <person name="Huang H."/>
            <person name="Sederoff R.R."/>
            <person name="Wang G."/>
            <person name="Qu G."/>
            <person name="Chen S."/>
        </authorList>
    </citation>
    <scope>NUCLEOTIDE SEQUENCE</scope>
    <source>
        <strain evidence="4">SC-2020</strain>
    </source>
</reference>
<dbReference type="PROSITE" id="PS50102">
    <property type="entry name" value="RRM"/>
    <property type="match status" value="1"/>
</dbReference>
<keyword evidence="1" id="KW-0694">RNA-binding</keyword>
<gene>
    <name evidence="4" type="ORF">NC653_028627</name>
</gene>
<evidence type="ECO:0000313" key="5">
    <source>
        <dbReference type="Proteomes" id="UP001164929"/>
    </source>
</evidence>
<protein>
    <recommendedName>
        <fullName evidence="3">RRM domain-containing protein</fullName>
    </recommendedName>
</protein>
<dbReference type="Pfam" id="PF00076">
    <property type="entry name" value="RRM_1"/>
    <property type="match status" value="1"/>
</dbReference>
<comment type="caution">
    <text evidence="4">The sequence shown here is derived from an EMBL/GenBank/DDBJ whole genome shotgun (WGS) entry which is preliminary data.</text>
</comment>
<dbReference type="Gene3D" id="3.30.70.330">
    <property type="match status" value="1"/>
</dbReference>
<evidence type="ECO:0000313" key="4">
    <source>
        <dbReference type="EMBL" id="KAJ6976538.1"/>
    </source>
</evidence>
<sequence length="828" mass="93679">MAIQHQHEHPSNNQNTQIHPPPRPLSHTHHPQPHKFYLERYPSYLSYHDLRARLLQIGSVQSLFMARKPNKAGRRFGFCTLFSKDSTDDILRSLNNIWFDSYKLRVNLARFETRHTQGKIPQNPLKPVARLKSPPFRTRDHRTYATVLQTMDTPHHLMSAQETCLPQKPPELDSMKETVIYSPKPQDISWRNNCLLASISAGVDYGKIQDDLISCDIQSTGMRFLGASQVLILFEDHPSMMQAFEADLPYWDKYFDDTRPWLSTDCAIDRLAWISIQGLPIVGWNRNCLATLLRSTGDIIGFDRLGLRRSALVSLRLLLSTRSDEDIRKTIILHIDGEEYTIHIDEIDSLHYPMAESICYSMDTFHSNLVLEDGSTTGGYESSSDGTIANFSVETTHDVGLDTGDKMKSFSNCEEAATDKPHLVDDTAYREASYSAPTRLQDNSSLVIINALQQLGGQVHFPTMSTDLFPEILGYTQNLNHHVSTTSNYVADVSKVQDSNVQAHHSVDLGLVTSGHPLMVEAQLSLGTYCSDSLDSTFSFSCSNYDLAHEPIQDTWPQTDEPSQPLKLGSTMYTNSRDLTQQDNRSMQLGDEEAIVSSEDREVQGMVQIGEALLIGDNSNLYAFEGDIRKQLQQEEVDWRAVQAGKLRAVGRLIDIHNIEVCFLLETKIKTCTDSLIFRVWNNSNVNWACNEAEGSRGGMIALWDDTKFQVSSVEYGYGWIGLYGQHMQSGFICAIVGVYAPCSMSEKRDLWKNLCILRHAFPIPWLMVGDFNETLNQIDRSSGYLHIKGSSAFRNFLDSCHLIEYQLAGGYLVQELLDEQTRPCFLR</sequence>
<organism evidence="4 5">
    <name type="scientific">Populus alba x Populus x berolinensis</name>
    <dbReference type="NCBI Taxonomy" id="444605"/>
    <lineage>
        <taxon>Eukaryota</taxon>
        <taxon>Viridiplantae</taxon>
        <taxon>Streptophyta</taxon>
        <taxon>Embryophyta</taxon>
        <taxon>Tracheophyta</taxon>
        <taxon>Spermatophyta</taxon>
        <taxon>Magnoliopsida</taxon>
        <taxon>eudicotyledons</taxon>
        <taxon>Gunneridae</taxon>
        <taxon>Pentapetalae</taxon>
        <taxon>rosids</taxon>
        <taxon>fabids</taxon>
        <taxon>Malpighiales</taxon>
        <taxon>Salicaceae</taxon>
        <taxon>Saliceae</taxon>
        <taxon>Populus</taxon>
    </lineage>
</organism>